<dbReference type="InterPro" id="IPR020930">
    <property type="entry name" value="Ribosomal_uL5_bac-type"/>
</dbReference>
<evidence type="ECO:0000313" key="10">
    <source>
        <dbReference type="Proteomes" id="UP000177763"/>
    </source>
</evidence>
<dbReference type="InterPro" id="IPR001021">
    <property type="entry name" value="Ribosomal_bL25_long"/>
</dbReference>
<dbReference type="InterPro" id="IPR020056">
    <property type="entry name" value="Rbsml_bL25/Gln-tRNA_synth_N"/>
</dbReference>
<evidence type="ECO:0000256" key="3">
    <source>
        <dbReference type="ARBA" id="ARBA00022980"/>
    </source>
</evidence>
<reference evidence="9 10" key="1">
    <citation type="journal article" date="2016" name="Nat. Commun.">
        <title>Thousands of microbial genomes shed light on interconnected biogeochemical processes in an aquifer system.</title>
        <authorList>
            <person name="Anantharaman K."/>
            <person name="Brown C.T."/>
            <person name="Hug L.A."/>
            <person name="Sharon I."/>
            <person name="Castelle C.J."/>
            <person name="Probst A.J."/>
            <person name="Thomas B.C."/>
            <person name="Singh A."/>
            <person name="Wilkins M.J."/>
            <person name="Karaoz U."/>
            <person name="Brodie E.L."/>
            <person name="Williams K.H."/>
            <person name="Hubbard S.S."/>
            <person name="Banfield J.F."/>
        </authorList>
    </citation>
    <scope>NUCLEOTIDE SEQUENCE [LARGE SCALE GENOMIC DNA]</scope>
</reference>
<dbReference type="InterPro" id="IPR029751">
    <property type="entry name" value="Ribosomal_L25_dom"/>
</dbReference>
<dbReference type="HAMAP" id="MF_01334">
    <property type="entry name" value="Ribosomal_bL25_CTC"/>
    <property type="match status" value="1"/>
</dbReference>
<feature type="domain" description="Large ribosomal subunit protein bL25 beta" evidence="8">
    <location>
        <begin position="96"/>
        <end position="185"/>
    </location>
</feature>
<dbReference type="CDD" id="cd00495">
    <property type="entry name" value="Ribosomal_L25_TL5_CTC"/>
    <property type="match status" value="1"/>
</dbReference>
<feature type="compositionally biased region" description="Basic and acidic residues" evidence="6">
    <location>
        <begin position="219"/>
        <end position="241"/>
    </location>
</feature>
<sequence>MELIAHSRKEFGKKTKILRRQHKLPAVIYGHGIDSVPVTIDVVNFLKVYRSAGETALIGLKIGDKTEQVLIGEVQLHPVTSLPLHANLHKVDLKEKVTVEVPIKIIGEEESLILKSGEGLLLVLIHDLQVEALPTDLPSEFVIDVSNLSSIGEDIKISFLVYDRKKVEVINADENDTILKIEEPKMAQEEEEVISEQAAVEALEATAEAKEEEGEGEEGEKGQEGVKREPKEKQEKSADKK</sequence>
<comment type="similarity">
    <text evidence="5">Belongs to the bacterial ribosomal protein bL25 family. CTC subfamily.</text>
</comment>
<dbReference type="PANTHER" id="PTHR33284">
    <property type="entry name" value="RIBOSOMAL PROTEIN L25/GLN-TRNA SYNTHETASE, ANTI-CODON-BINDING DOMAIN-CONTAINING PROTEIN"/>
    <property type="match status" value="1"/>
</dbReference>
<dbReference type="AlphaFoldDB" id="A0A1F4VJ59"/>
<feature type="domain" description="Large ribosomal subunit protein bL25 L25" evidence="7">
    <location>
        <begin position="5"/>
        <end position="87"/>
    </location>
</feature>
<dbReference type="EMBL" id="MEVN01000020">
    <property type="protein sequence ID" value="OGC57174.1"/>
    <property type="molecule type" value="Genomic_DNA"/>
</dbReference>
<name>A0A1F4VJ59_UNCKA</name>
<dbReference type="NCBIfam" id="TIGR00731">
    <property type="entry name" value="bL25_bact_ctc"/>
    <property type="match status" value="1"/>
</dbReference>
<dbReference type="GO" id="GO:0008097">
    <property type="term" value="F:5S rRNA binding"/>
    <property type="evidence" value="ECO:0007669"/>
    <property type="project" value="InterPro"/>
</dbReference>
<keyword evidence="4 5" id="KW-0687">Ribonucleoprotein</keyword>
<dbReference type="STRING" id="1802630.A3H26_02495"/>
<dbReference type="SUPFAM" id="SSF50715">
    <property type="entry name" value="Ribosomal protein L25-like"/>
    <property type="match status" value="1"/>
</dbReference>
<dbReference type="InterPro" id="IPR020057">
    <property type="entry name" value="Ribosomal_bL25_b-dom"/>
</dbReference>
<keyword evidence="3 5" id="KW-0689">Ribosomal protein</keyword>
<dbReference type="Gene3D" id="2.170.120.20">
    <property type="entry name" value="Ribosomal protein L25, beta domain"/>
    <property type="match status" value="1"/>
</dbReference>
<comment type="function">
    <text evidence="5">This is one of the proteins that binds to the 5S RNA in the ribosome where it forms part of the central protuberance.</text>
</comment>
<organism evidence="9 10">
    <name type="scientific">candidate division WWE3 bacterium RIFCSPLOWO2_12_FULL_36_10</name>
    <dbReference type="NCBI Taxonomy" id="1802630"/>
    <lineage>
        <taxon>Bacteria</taxon>
        <taxon>Katanobacteria</taxon>
    </lineage>
</organism>
<dbReference type="GO" id="GO:0022625">
    <property type="term" value="C:cytosolic large ribosomal subunit"/>
    <property type="evidence" value="ECO:0007669"/>
    <property type="project" value="TreeGrafter"/>
</dbReference>
<comment type="subunit">
    <text evidence="5">Part of the 50S ribosomal subunit; part of the 5S rRNA/L5/L18/L25 subcomplex. Contacts the 5S rRNA. Binds to the 5S rRNA independently of L5 and L18.</text>
</comment>
<dbReference type="Pfam" id="PF01386">
    <property type="entry name" value="Ribosomal_L25p"/>
    <property type="match status" value="1"/>
</dbReference>
<dbReference type="InterPro" id="IPR011035">
    <property type="entry name" value="Ribosomal_bL25/Gln-tRNA_synth"/>
</dbReference>
<evidence type="ECO:0000256" key="4">
    <source>
        <dbReference type="ARBA" id="ARBA00023274"/>
    </source>
</evidence>
<evidence type="ECO:0000256" key="1">
    <source>
        <dbReference type="ARBA" id="ARBA00022730"/>
    </source>
</evidence>
<protein>
    <recommendedName>
        <fullName evidence="5">Large ribosomal subunit protein bL25</fullName>
    </recommendedName>
    <alternativeName>
        <fullName evidence="5">General stress protein CTC</fullName>
    </alternativeName>
</protein>
<evidence type="ECO:0000256" key="2">
    <source>
        <dbReference type="ARBA" id="ARBA00022884"/>
    </source>
</evidence>
<feature type="region of interest" description="Disordered" evidence="6">
    <location>
        <begin position="189"/>
        <end position="241"/>
    </location>
</feature>
<proteinExistence type="inferred from homology"/>
<evidence type="ECO:0000259" key="8">
    <source>
        <dbReference type="Pfam" id="PF14693"/>
    </source>
</evidence>
<dbReference type="InterPro" id="IPR037121">
    <property type="entry name" value="Ribosomal_bL25_C"/>
</dbReference>
<dbReference type="GO" id="GO:0006412">
    <property type="term" value="P:translation"/>
    <property type="evidence" value="ECO:0007669"/>
    <property type="project" value="UniProtKB-UniRule"/>
</dbReference>
<dbReference type="Gene3D" id="2.40.240.10">
    <property type="entry name" value="Ribosomal Protein L25, Chain P"/>
    <property type="match status" value="1"/>
</dbReference>
<keyword evidence="1 5" id="KW-0699">rRNA-binding</keyword>
<evidence type="ECO:0000259" key="7">
    <source>
        <dbReference type="Pfam" id="PF01386"/>
    </source>
</evidence>
<keyword evidence="2 5" id="KW-0694">RNA-binding</keyword>
<dbReference type="GO" id="GO:0003735">
    <property type="term" value="F:structural constituent of ribosome"/>
    <property type="evidence" value="ECO:0007669"/>
    <property type="project" value="InterPro"/>
</dbReference>
<evidence type="ECO:0000313" key="9">
    <source>
        <dbReference type="EMBL" id="OGC57174.1"/>
    </source>
</evidence>
<comment type="caution">
    <text evidence="9">The sequence shown here is derived from an EMBL/GenBank/DDBJ whole genome shotgun (WGS) entry which is preliminary data.</text>
</comment>
<dbReference type="PANTHER" id="PTHR33284:SF1">
    <property type="entry name" value="RIBOSOMAL PROTEIN L25_GLN-TRNA SYNTHETASE, ANTI-CODON-BINDING DOMAIN-CONTAINING PROTEIN"/>
    <property type="match status" value="1"/>
</dbReference>
<evidence type="ECO:0000256" key="6">
    <source>
        <dbReference type="SAM" id="MobiDB-lite"/>
    </source>
</evidence>
<evidence type="ECO:0000256" key="5">
    <source>
        <dbReference type="HAMAP-Rule" id="MF_01334"/>
    </source>
</evidence>
<dbReference type="Pfam" id="PF14693">
    <property type="entry name" value="Ribosomal_TL5_C"/>
    <property type="match status" value="1"/>
</dbReference>
<gene>
    <name evidence="5" type="primary">rplY</name>
    <name evidence="5" type="synonym">ctc</name>
    <name evidence="9" type="ORF">A3H26_02495</name>
</gene>
<feature type="compositionally biased region" description="Low complexity" evidence="6">
    <location>
        <begin position="196"/>
        <end position="206"/>
    </location>
</feature>
<accession>A0A1F4VJ59</accession>
<dbReference type="Proteomes" id="UP000177763">
    <property type="component" value="Unassembled WGS sequence"/>
</dbReference>